<keyword evidence="3 10" id="KW-0813">Transport</keyword>
<evidence type="ECO:0000256" key="11">
    <source>
        <dbReference type="SAM" id="MobiDB-lite"/>
    </source>
</evidence>
<dbReference type="PANTHER" id="PTHR33446:SF14">
    <property type="entry name" value="PROTEIN TONB"/>
    <property type="match status" value="1"/>
</dbReference>
<dbReference type="PRINTS" id="PR01374">
    <property type="entry name" value="TONBPROTEIN"/>
</dbReference>
<dbReference type="GO" id="GO:0015031">
    <property type="term" value="P:protein transport"/>
    <property type="evidence" value="ECO:0007669"/>
    <property type="project" value="UniProtKB-UniRule"/>
</dbReference>
<gene>
    <name evidence="13" type="ORF">HER31_07250</name>
</gene>
<dbReference type="Pfam" id="PF03544">
    <property type="entry name" value="TonB_C"/>
    <property type="match status" value="1"/>
</dbReference>
<dbReference type="GO" id="GO:0055085">
    <property type="term" value="P:transmembrane transport"/>
    <property type="evidence" value="ECO:0007669"/>
    <property type="project" value="InterPro"/>
</dbReference>
<proteinExistence type="inferred from homology"/>
<dbReference type="Proteomes" id="UP000501602">
    <property type="component" value="Chromosome"/>
</dbReference>
<dbReference type="InterPro" id="IPR037682">
    <property type="entry name" value="TonB_C"/>
</dbReference>
<protein>
    <recommendedName>
        <fullName evidence="10">Protein TonB</fullName>
    </recommendedName>
</protein>
<evidence type="ECO:0000256" key="7">
    <source>
        <dbReference type="ARBA" id="ARBA00022927"/>
    </source>
</evidence>
<feature type="domain" description="TonB C-terminal" evidence="12">
    <location>
        <begin position="113"/>
        <end position="205"/>
    </location>
</feature>
<dbReference type="RefSeq" id="WP_168659945.1">
    <property type="nucleotide sequence ID" value="NZ_CP051180.1"/>
</dbReference>
<evidence type="ECO:0000256" key="6">
    <source>
        <dbReference type="ARBA" id="ARBA00022692"/>
    </source>
</evidence>
<feature type="compositionally biased region" description="Basic and acidic residues" evidence="11">
    <location>
        <begin position="48"/>
        <end position="61"/>
    </location>
</feature>
<dbReference type="PROSITE" id="PS52015">
    <property type="entry name" value="TONB_CTD"/>
    <property type="match status" value="1"/>
</dbReference>
<evidence type="ECO:0000313" key="14">
    <source>
        <dbReference type="Proteomes" id="UP000501602"/>
    </source>
</evidence>
<reference evidence="13 14" key="1">
    <citation type="submission" date="2020-04" db="EMBL/GenBank/DDBJ databases">
        <title>Ferrimonas sp. S7 isolated from sea water.</title>
        <authorList>
            <person name="Bae S.S."/>
            <person name="Baek K."/>
        </authorList>
    </citation>
    <scope>NUCLEOTIDE SEQUENCE [LARGE SCALE GENOMIC DNA]</scope>
    <source>
        <strain evidence="13 14">S7</strain>
    </source>
</reference>
<accession>A0A6H1UCB5</accession>
<sequence length="205" mass="22416">MKDLIIAAVAAIAITAALFSGMALMVNGGMGAGPQGPSKAPVSIVMAQRDEQTERRSRDIPEPPPPLPQMPTAAVANTDTTTMVPTTMPLPQLSLDGPGDIGVPLPAKGDFAAQDRQAMPIYRVEPQYPARALRKKTEGYVVMSFTINEQGRPEDIKIEKSEPVRIFDRAAMKALSRWKYQPKEVDGNKVSQFNQTVKLEFRVNR</sequence>
<keyword evidence="7 10" id="KW-0653">Protein transport</keyword>
<dbReference type="KEGG" id="fes:HER31_07250"/>
<dbReference type="NCBIfam" id="TIGR01352">
    <property type="entry name" value="tonB_Cterm"/>
    <property type="match status" value="1"/>
</dbReference>
<dbReference type="GO" id="GO:0030288">
    <property type="term" value="C:outer membrane-bounded periplasmic space"/>
    <property type="evidence" value="ECO:0007669"/>
    <property type="project" value="InterPro"/>
</dbReference>
<dbReference type="Gene3D" id="3.30.1150.10">
    <property type="match status" value="1"/>
</dbReference>
<dbReference type="PANTHER" id="PTHR33446">
    <property type="entry name" value="PROTEIN TONB-RELATED"/>
    <property type="match status" value="1"/>
</dbReference>
<evidence type="ECO:0000256" key="2">
    <source>
        <dbReference type="ARBA" id="ARBA00006555"/>
    </source>
</evidence>
<dbReference type="InterPro" id="IPR051045">
    <property type="entry name" value="TonB-dependent_transducer"/>
</dbReference>
<comment type="subcellular location">
    <subcellularLocation>
        <location evidence="1 10">Cell inner membrane</location>
        <topology evidence="1 10">Single-pass membrane protein</topology>
        <orientation evidence="1 10">Periplasmic side</orientation>
    </subcellularLocation>
</comment>
<dbReference type="InterPro" id="IPR003538">
    <property type="entry name" value="TonB"/>
</dbReference>
<dbReference type="SUPFAM" id="SSF74653">
    <property type="entry name" value="TolA/TonB C-terminal domain"/>
    <property type="match status" value="1"/>
</dbReference>
<evidence type="ECO:0000256" key="1">
    <source>
        <dbReference type="ARBA" id="ARBA00004383"/>
    </source>
</evidence>
<evidence type="ECO:0000313" key="13">
    <source>
        <dbReference type="EMBL" id="QIZ76684.1"/>
    </source>
</evidence>
<name>A0A6H1UCB5_9GAMM</name>
<dbReference type="AlphaFoldDB" id="A0A6H1UCB5"/>
<keyword evidence="9" id="KW-0472">Membrane</keyword>
<dbReference type="InterPro" id="IPR006260">
    <property type="entry name" value="TonB/TolA_C"/>
</dbReference>
<dbReference type="GO" id="GO:0031992">
    <property type="term" value="F:energy transducer activity"/>
    <property type="evidence" value="ECO:0007669"/>
    <property type="project" value="InterPro"/>
</dbReference>
<evidence type="ECO:0000256" key="9">
    <source>
        <dbReference type="ARBA" id="ARBA00023136"/>
    </source>
</evidence>
<dbReference type="EMBL" id="CP051180">
    <property type="protein sequence ID" value="QIZ76684.1"/>
    <property type="molecule type" value="Genomic_DNA"/>
</dbReference>
<dbReference type="GO" id="GO:0015891">
    <property type="term" value="P:siderophore transport"/>
    <property type="evidence" value="ECO:0007669"/>
    <property type="project" value="InterPro"/>
</dbReference>
<evidence type="ECO:0000256" key="4">
    <source>
        <dbReference type="ARBA" id="ARBA00022475"/>
    </source>
</evidence>
<comment type="similarity">
    <text evidence="2 10">Belongs to the TonB family.</text>
</comment>
<keyword evidence="14" id="KW-1185">Reference proteome</keyword>
<keyword evidence="6" id="KW-0812">Transmembrane</keyword>
<evidence type="ECO:0000256" key="5">
    <source>
        <dbReference type="ARBA" id="ARBA00022519"/>
    </source>
</evidence>
<evidence type="ECO:0000256" key="10">
    <source>
        <dbReference type="RuleBase" id="RU362123"/>
    </source>
</evidence>
<feature type="region of interest" description="Disordered" evidence="11">
    <location>
        <begin position="47"/>
        <end position="71"/>
    </location>
</feature>
<dbReference type="FunFam" id="3.30.1150.10:FF:000006">
    <property type="entry name" value="Protein TonB"/>
    <property type="match status" value="1"/>
</dbReference>
<keyword evidence="5 10" id="KW-0997">Cell inner membrane</keyword>
<evidence type="ECO:0000256" key="3">
    <source>
        <dbReference type="ARBA" id="ARBA00022448"/>
    </source>
</evidence>
<comment type="function">
    <text evidence="10">Interacts with outer membrane receptor proteins that carry out high-affinity binding and energy dependent uptake into the periplasmic space of specific substrates. It could act to transduce energy from the cytoplasmic membrane to specific energy-requiring processes in the outer membrane, resulting in the release into the periplasm of ligands bound by these outer membrane proteins.</text>
</comment>
<keyword evidence="4 10" id="KW-1003">Cell membrane</keyword>
<keyword evidence="8" id="KW-1133">Transmembrane helix</keyword>
<evidence type="ECO:0000259" key="12">
    <source>
        <dbReference type="PROSITE" id="PS52015"/>
    </source>
</evidence>
<dbReference type="GO" id="GO:0005886">
    <property type="term" value="C:plasma membrane"/>
    <property type="evidence" value="ECO:0007669"/>
    <property type="project" value="UniProtKB-SubCell"/>
</dbReference>
<organism evidence="13 14">
    <name type="scientific">Ferrimonas lipolytica</name>
    <dbReference type="NCBI Taxonomy" id="2724191"/>
    <lineage>
        <taxon>Bacteria</taxon>
        <taxon>Pseudomonadati</taxon>
        <taxon>Pseudomonadota</taxon>
        <taxon>Gammaproteobacteria</taxon>
        <taxon>Alteromonadales</taxon>
        <taxon>Ferrimonadaceae</taxon>
        <taxon>Ferrimonas</taxon>
    </lineage>
</organism>
<evidence type="ECO:0000256" key="8">
    <source>
        <dbReference type="ARBA" id="ARBA00022989"/>
    </source>
</evidence>
<keyword evidence="10" id="KW-0735">Signal-anchor</keyword>